<dbReference type="RefSeq" id="WP_101590531.1">
    <property type="nucleotide sequence ID" value="NZ_JASOXK010000003.1"/>
</dbReference>
<feature type="domain" description="BRCT" evidence="14">
    <location>
        <begin position="698"/>
        <end position="768"/>
    </location>
</feature>
<dbReference type="Gene3D" id="3.40.50.10190">
    <property type="entry name" value="BRCT domain"/>
    <property type="match status" value="1"/>
</dbReference>
<dbReference type="GeneID" id="35867343"/>
<dbReference type="EC" id="6.5.1.2" evidence="1 13"/>
<dbReference type="Pfam" id="PF03120">
    <property type="entry name" value="OB_DNA_ligase"/>
    <property type="match status" value="1"/>
</dbReference>
<dbReference type="GO" id="GO:0006260">
    <property type="term" value="P:DNA replication"/>
    <property type="evidence" value="ECO:0007669"/>
    <property type="project" value="UniProtKB-KW"/>
</dbReference>
<feature type="binding site" evidence="13">
    <location>
        <position position="335"/>
    </location>
    <ligand>
        <name>NAD(+)</name>
        <dbReference type="ChEBI" id="CHEBI:57540"/>
    </ligand>
</feature>
<comment type="function">
    <text evidence="13">DNA ligase that catalyzes the formation of phosphodiester linkages between 5'-phosphoryl and 3'-hydroxyl groups in double-stranded DNA using NAD as a coenzyme and as the energy source for the reaction. It is essential for DNA replication and repair of damaged DNA.</text>
</comment>
<dbReference type="FunFam" id="2.40.50.140:FF:000012">
    <property type="entry name" value="DNA ligase"/>
    <property type="match status" value="1"/>
</dbReference>
<feature type="binding site" evidence="13">
    <location>
        <position position="178"/>
    </location>
    <ligand>
        <name>NAD(+)</name>
        <dbReference type="ChEBI" id="CHEBI:57540"/>
    </ligand>
</feature>
<evidence type="ECO:0000313" key="16">
    <source>
        <dbReference type="Proteomes" id="UP000235122"/>
    </source>
</evidence>
<feature type="binding site" evidence="13">
    <location>
        <begin position="38"/>
        <end position="42"/>
    </location>
    <ligand>
        <name>NAD(+)</name>
        <dbReference type="ChEBI" id="CHEBI:57540"/>
    </ligand>
</feature>
<evidence type="ECO:0000256" key="11">
    <source>
        <dbReference type="ARBA" id="ARBA00034005"/>
    </source>
</evidence>
<feature type="binding site" evidence="13">
    <location>
        <begin position="87"/>
        <end position="88"/>
    </location>
    <ligand>
        <name>NAD(+)</name>
        <dbReference type="ChEBI" id="CHEBI:57540"/>
    </ligand>
</feature>
<dbReference type="NCBIfam" id="TIGR00575">
    <property type="entry name" value="dnlj"/>
    <property type="match status" value="1"/>
</dbReference>
<evidence type="ECO:0000256" key="4">
    <source>
        <dbReference type="ARBA" id="ARBA00022705"/>
    </source>
</evidence>
<dbReference type="EMBL" id="PKKO01000004">
    <property type="protein sequence ID" value="PKY72191.1"/>
    <property type="molecule type" value="Genomic_DNA"/>
</dbReference>
<name>A0A2I1IM34_9ACTO</name>
<proteinExistence type="inferred from homology"/>
<organism evidence="15 16">
    <name type="scientific">Winkia neuii</name>
    <dbReference type="NCBI Taxonomy" id="33007"/>
    <lineage>
        <taxon>Bacteria</taxon>
        <taxon>Bacillati</taxon>
        <taxon>Actinomycetota</taxon>
        <taxon>Actinomycetes</taxon>
        <taxon>Actinomycetales</taxon>
        <taxon>Actinomycetaceae</taxon>
        <taxon>Winkia</taxon>
    </lineage>
</organism>
<feature type="binding site" evidence="13">
    <location>
        <position position="118"/>
    </location>
    <ligand>
        <name>NAD(+)</name>
        <dbReference type="ChEBI" id="CHEBI:57540"/>
    </ligand>
</feature>
<dbReference type="PANTHER" id="PTHR23389:SF9">
    <property type="entry name" value="DNA LIGASE"/>
    <property type="match status" value="1"/>
</dbReference>
<dbReference type="Pfam" id="PF12826">
    <property type="entry name" value="HHH_2"/>
    <property type="match status" value="1"/>
</dbReference>
<protein>
    <recommendedName>
        <fullName evidence="2 13">DNA ligase</fullName>
        <ecNumber evidence="1 13">6.5.1.2</ecNumber>
    </recommendedName>
    <alternativeName>
        <fullName evidence="13">Polydeoxyribonucleotide synthase [NAD(+)]</fullName>
    </alternativeName>
</protein>
<sequence length="786" mass="85694">MSEHVSQKTAADLHRQLVDQIEKARTQYYDQDSPELSDARYDEIFSRLQHLEDEHPELVTNSSPTQSVGGEPTQAFAPFTHLERMLSLDDVFSLEEVEAWYRRMQKAAGTQKLPVTCEVKVDGLAISLLYRDGKLERATTRGDGTVGEDVSANVATIAQIPNQLTGEDVPKTIEIRGEIYMPIEAFKEMNAQAALFNKKQEELREAKKKAKPKRKIFVNARNAAAGSLRQKNPQVTATRPLAMITHGVGAVEWDNAPATQHGWYRQLKEWSLPVSEHTEVVDSLPQIYDYIDRIGKKRPQIAHGIDGVVVKVDNVELQTRLGQTSRTPRWATAYKFPPVEVHTRLLDIRVHVGRTGRVTPYGLMEEAFVDGSNVSRATLHNAEEVARKGVLIGDTVVLRKAGDVIPEIVGPVVAARDGSEHEFVMPTHCPSCGSKIAAQKEGDVDLRCPNQAYCPAQITERISHLGSRGALDIEGLGDESALALTQPEANRDEVAAALVAGQTVVLDSGKVLRLEGAEELPHAEQILRAEALLPPAAAPVLSNEAPVFNLTSADLRDVMIWRKKKNSWVQTRYFWSKGEKLSAAEAEKTGSLYGPPQAGKTVTSLLRELQAAKEQPLWRVLVALSIRHLGPTASRALASHFGSLEALRDASEAEIAEVEGVGAVIARSVKSWFAEQWHLDIVEAWKKAGVRMSEQANQVEQTLAGMTVVVSGKMPGVSRDEAKAAIEARGGKAAGSVSKKTTVVVAGDGAGSKASKAEALSIPVLSDEDFVPLLEGGQDYLDSKLG</sequence>
<dbReference type="AlphaFoldDB" id="A0A2I1IM34"/>
<dbReference type="InterPro" id="IPR013839">
    <property type="entry name" value="DNAligase_adenylation"/>
</dbReference>
<dbReference type="GO" id="GO:0003911">
    <property type="term" value="F:DNA ligase (NAD+) activity"/>
    <property type="evidence" value="ECO:0007669"/>
    <property type="project" value="UniProtKB-UniRule"/>
</dbReference>
<keyword evidence="10 13" id="KW-0234">DNA repair</keyword>
<keyword evidence="3 13" id="KW-0436">Ligase</keyword>
<evidence type="ECO:0000259" key="14">
    <source>
        <dbReference type="PROSITE" id="PS50172"/>
    </source>
</evidence>
<dbReference type="InterPro" id="IPR041663">
    <property type="entry name" value="DisA/LigA_HHH"/>
</dbReference>
<keyword evidence="13" id="KW-0464">Manganese</keyword>
<dbReference type="GO" id="GO:0005829">
    <property type="term" value="C:cytosol"/>
    <property type="evidence" value="ECO:0007669"/>
    <property type="project" value="TreeGrafter"/>
</dbReference>
<dbReference type="CDD" id="cd17748">
    <property type="entry name" value="BRCT_DNA_ligase_like"/>
    <property type="match status" value="1"/>
</dbReference>
<feature type="binding site" evidence="13">
    <location>
        <position position="432"/>
    </location>
    <ligand>
        <name>Zn(2+)</name>
        <dbReference type="ChEBI" id="CHEBI:29105"/>
    </ligand>
</feature>
<keyword evidence="8 13" id="KW-0460">Magnesium</keyword>
<dbReference type="NCBIfam" id="NF005932">
    <property type="entry name" value="PRK07956.1"/>
    <property type="match status" value="1"/>
</dbReference>
<dbReference type="HAMAP" id="MF_01588">
    <property type="entry name" value="DNA_ligase_A"/>
    <property type="match status" value="1"/>
</dbReference>
<dbReference type="SUPFAM" id="SSF52113">
    <property type="entry name" value="BRCT domain"/>
    <property type="match status" value="1"/>
</dbReference>
<dbReference type="GO" id="GO:0046872">
    <property type="term" value="F:metal ion binding"/>
    <property type="evidence" value="ECO:0007669"/>
    <property type="project" value="UniProtKB-KW"/>
</dbReference>
<evidence type="ECO:0000256" key="9">
    <source>
        <dbReference type="ARBA" id="ARBA00023027"/>
    </source>
</evidence>
<dbReference type="Gene3D" id="6.20.10.30">
    <property type="match status" value="1"/>
</dbReference>
<comment type="similarity">
    <text evidence="12 13">Belongs to the NAD-dependent DNA ligase family. LigA subfamily.</text>
</comment>
<evidence type="ECO:0000256" key="5">
    <source>
        <dbReference type="ARBA" id="ARBA00022723"/>
    </source>
</evidence>
<feature type="active site" description="N6-AMP-lysine intermediate" evidence="13">
    <location>
        <position position="120"/>
    </location>
</feature>
<dbReference type="SMART" id="SM00532">
    <property type="entry name" value="LIGANc"/>
    <property type="match status" value="1"/>
</dbReference>
<dbReference type="InterPro" id="IPR001679">
    <property type="entry name" value="DNA_ligase"/>
</dbReference>
<dbReference type="PROSITE" id="PS01055">
    <property type="entry name" value="DNA_LIGASE_N1"/>
    <property type="match status" value="1"/>
</dbReference>
<evidence type="ECO:0000256" key="1">
    <source>
        <dbReference type="ARBA" id="ARBA00012722"/>
    </source>
</evidence>
<dbReference type="FunFam" id="1.10.150.20:FF:000006">
    <property type="entry name" value="DNA ligase"/>
    <property type="match status" value="1"/>
</dbReference>
<feature type="binding site" evidence="13">
    <location>
        <position position="141"/>
    </location>
    <ligand>
        <name>NAD(+)</name>
        <dbReference type="ChEBI" id="CHEBI:57540"/>
    </ligand>
</feature>
<dbReference type="SUPFAM" id="SSF50249">
    <property type="entry name" value="Nucleic acid-binding proteins"/>
    <property type="match status" value="1"/>
</dbReference>
<comment type="catalytic activity">
    <reaction evidence="11 13">
        <text>NAD(+) + (deoxyribonucleotide)n-3'-hydroxyl + 5'-phospho-(deoxyribonucleotide)m = (deoxyribonucleotide)n+m + AMP + beta-nicotinamide D-nucleotide.</text>
        <dbReference type="EC" id="6.5.1.2"/>
    </reaction>
</comment>
<dbReference type="Pfam" id="PF01653">
    <property type="entry name" value="DNA_ligase_aden"/>
    <property type="match status" value="1"/>
</dbReference>
<dbReference type="InterPro" id="IPR004150">
    <property type="entry name" value="NAD_DNA_ligase_OB"/>
</dbReference>
<comment type="cofactor">
    <cofactor evidence="13">
        <name>Mg(2+)</name>
        <dbReference type="ChEBI" id="CHEBI:18420"/>
    </cofactor>
    <cofactor evidence="13">
        <name>Mn(2+)</name>
        <dbReference type="ChEBI" id="CHEBI:29035"/>
    </cofactor>
</comment>
<dbReference type="Proteomes" id="UP000235122">
    <property type="component" value="Unassembled WGS sequence"/>
</dbReference>
<dbReference type="InterPro" id="IPR013840">
    <property type="entry name" value="DNAligase_N"/>
</dbReference>
<dbReference type="SUPFAM" id="SSF56091">
    <property type="entry name" value="DNA ligase/mRNA capping enzyme, catalytic domain"/>
    <property type="match status" value="1"/>
</dbReference>
<comment type="caution">
    <text evidence="15">The sequence shown here is derived from an EMBL/GenBank/DDBJ whole genome shotgun (WGS) entry which is preliminary data.</text>
</comment>
<feature type="binding site" evidence="13">
    <location>
        <position position="429"/>
    </location>
    <ligand>
        <name>Zn(2+)</name>
        <dbReference type="ChEBI" id="CHEBI:29105"/>
    </ligand>
</feature>
<keyword evidence="16" id="KW-1185">Reference proteome</keyword>
<dbReference type="SUPFAM" id="SSF47781">
    <property type="entry name" value="RuvA domain 2-like"/>
    <property type="match status" value="1"/>
</dbReference>
<dbReference type="PANTHER" id="PTHR23389">
    <property type="entry name" value="CHROMOSOME TRANSMISSION FIDELITY FACTOR 18"/>
    <property type="match status" value="1"/>
</dbReference>
<accession>A0A2I1IM34</accession>
<evidence type="ECO:0000313" key="15">
    <source>
        <dbReference type="EMBL" id="PKY72191.1"/>
    </source>
</evidence>
<dbReference type="InterPro" id="IPR004149">
    <property type="entry name" value="Znf_DNAligase_C4"/>
</dbReference>
<dbReference type="CDD" id="cd00114">
    <property type="entry name" value="LIGANc"/>
    <property type="match status" value="1"/>
</dbReference>
<keyword evidence="5 13" id="KW-0479">Metal-binding</keyword>
<dbReference type="SMART" id="SM00292">
    <property type="entry name" value="BRCT"/>
    <property type="match status" value="1"/>
</dbReference>
<dbReference type="Gene3D" id="1.10.287.610">
    <property type="entry name" value="Helix hairpin bin"/>
    <property type="match status" value="1"/>
</dbReference>
<dbReference type="FunFam" id="3.30.470.30:FF:000001">
    <property type="entry name" value="DNA ligase"/>
    <property type="match status" value="1"/>
</dbReference>
<evidence type="ECO:0000256" key="2">
    <source>
        <dbReference type="ARBA" id="ARBA00013308"/>
    </source>
</evidence>
<dbReference type="InterPro" id="IPR001357">
    <property type="entry name" value="BRCT_dom"/>
</dbReference>
<dbReference type="GO" id="GO:0006281">
    <property type="term" value="P:DNA repair"/>
    <property type="evidence" value="ECO:0007669"/>
    <property type="project" value="UniProtKB-KW"/>
</dbReference>
<evidence type="ECO:0000256" key="13">
    <source>
        <dbReference type="HAMAP-Rule" id="MF_01588"/>
    </source>
</evidence>
<keyword evidence="6 13" id="KW-0227">DNA damage</keyword>
<dbReference type="Pfam" id="PF00533">
    <property type="entry name" value="BRCT"/>
    <property type="match status" value="1"/>
</dbReference>
<evidence type="ECO:0000256" key="10">
    <source>
        <dbReference type="ARBA" id="ARBA00023204"/>
    </source>
</evidence>
<dbReference type="InterPro" id="IPR018239">
    <property type="entry name" value="DNA_ligase_AS"/>
</dbReference>
<evidence type="ECO:0000256" key="7">
    <source>
        <dbReference type="ARBA" id="ARBA00022833"/>
    </source>
</evidence>
<evidence type="ECO:0000256" key="12">
    <source>
        <dbReference type="ARBA" id="ARBA00060881"/>
    </source>
</evidence>
<dbReference type="PROSITE" id="PS50172">
    <property type="entry name" value="BRCT"/>
    <property type="match status" value="1"/>
</dbReference>
<dbReference type="Gene3D" id="1.10.150.20">
    <property type="entry name" value="5' to 3' exonuclease, C-terminal subdomain"/>
    <property type="match status" value="2"/>
</dbReference>
<dbReference type="InterPro" id="IPR010994">
    <property type="entry name" value="RuvA_2-like"/>
</dbReference>
<gene>
    <name evidence="13" type="primary">ligA</name>
    <name evidence="15" type="ORF">CYJ19_08325</name>
</gene>
<dbReference type="STRING" id="33007.HMPREF3198_00630"/>
<dbReference type="Pfam" id="PF03119">
    <property type="entry name" value="DNA_ligase_ZBD"/>
    <property type="match status" value="1"/>
</dbReference>
<feature type="binding site" evidence="13">
    <location>
        <position position="454"/>
    </location>
    <ligand>
        <name>Zn(2+)</name>
        <dbReference type="ChEBI" id="CHEBI:29105"/>
    </ligand>
</feature>
<feature type="binding site" evidence="13">
    <location>
        <position position="311"/>
    </location>
    <ligand>
        <name>NAD(+)</name>
        <dbReference type="ChEBI" id="CHEBI:57540"/>
    </ligand>
</feature>
<keyword evidence="4 13" id="KW-0235">DNA replication</keyword>
<reference evidence="15 16" key="1">
    <citation type="submission" date="2017-12" db="EMBL/GenBank/DDBJ databases">
        <title>Phylogenetic diversity of female urinary microbiome.</title>
        <authorList>
            <person name="Thomas-White K."/>
            <person name="Wolfe A.J."/>
        </authorList>
    </citation>
    <scope>NUCLEOTIDE SEQUENCE [LARGE SCALE GENOMIC DNA]</scope>
    <source>
        <strain evidence="15 16">UMB0402</strain>
    </source>
</reference>
<evidence type="ECO:0000256" key="6">
    <source>
        <dbReference type="ARBA" id="ARBA00022763"/>
    </source>
</evidence>
<keyword evidence="7 13" id="KW-0862">Zinc</keyword>
<dbReference type="InterPro" id="IPR036420">
    <property type="entry name" value="BRCT_dom_sf"/>
</dbReference>
<dbReference type="Gene3D" id="2.40.50.140">
    <property type="entry name" value="Nucleic acid-binding proteins"/>
    <property type="match status" value="1"/>
</dbReference>
<evidence type="ECO:0000256" key="8">
    <source>
        <dbReference type="ARBA" id="ARBA00022842"/>
    </source>
</evidence>
<dbReference type="InterPro" id="IPR012340">
    <property type="entry name" value="NA-bd_OB-fold"/>
</dbReference>
<dbReference type="Gene3D" id="3.30.470.30">
    <property type="entry name" value="DNA ligase/mRNA capping enzyme"/>
    <property type="match status" value="1"/>
</dbReference>
<evidence type="ECO:0000256" key="3">
    <source>
        <dbReference type="ARBA" id="ARBA00022598"/>
    </source>
</evidence>
<keyword evidence="9 13" id="KW-0520">NAD</keyword>
<dbReference type="PIRSF" id="PIRSF001604">
    <property type="entry name" value="LigA"/>
    <property type="match status" value="1"/>
</dbReference>
<feature type="binding site" evidence="13">
    <location>
        <position position="448"/>
    </location>
    <ligand>
        <name>Zn(2+)</name>
        <dbReference type="ChEBI" id="CHEBI:29105"/>
    </ligand>
</feature>